<dbReference type="AlphaFoldDB" id="A0A9P5Z558"/>
<gene>
    <name evidence="1" type="ORF">BDN70DRAFT_548537</name>
</gene>
<dbReference type="Proteomes" id="UP000807469">
    <property type="component" value="Unassembled WGS sequence"/>
</dbReference>
<evidence type="ECO:0000313" key="2">
    <source>
        <dbReference type="Proteomes" id="UP000807469"/>
    </source>
</evidence>
<comment type="caution">
    <text evidence="1">The sequence shown here is derived from an EMBL/GenBank/DDBJ whole genome shotgun (WGS) entry which is preliminary data.</text>
</comment>
<accession>A0A9P5Z558</accession>
<keyword evidence="2" id="KW-1185">Reference proteome</keyword>
<evidence type="ECO:0000313" key="1">
    <source>
        <dbReference type="EMBL" id="KAF9481309.1"/>
    </source>
</evidence>
<protein>
    <submittedName>
        <fullName evidence="1">Uncharacterized protein</fullName>
    </submittedName>
</protein>
<name>A0A9P5Z558_9AGAR</name>
<proteinExistence type="predicted"/>
<reference evidence="1" key="1">
    <citation type="submission" date="2020-11" db="EMBL/GenBank/DDBJ databases">
        <authorList>
            <consortium name="DOE Joint Genome Institute"/>
            <person name="Ahrendt S."/>
            <person name="Riley R."/>
            <person name="Andreopoulos W."/>
            <person name="Labutti K."/>
            <person name="Pangilinan J."/>
            <person name="Ruiz-Duenas F.J."/>
            <person name="Barrasa J.M."/>
            <person name="Sanchez-Garcia M."/>
            <person name="Camarero S."/>
            <person name="Miyauchi S."/>
            <person name="Serrano A."/>
            <person name="Linde D."/>
            <person name="Babiker R."/>
            <person name="Drula E."/>
            <person name="Ayuso-Fernandez I."/>
            <person name="Pacheco R."/>
            <person name="Padilla G."/>
            <person name="Ferreira P."/>
            <person name="Barriuso J."/>
            <person name="Kellner H."/>
            <person name="Castanera R."/>
            <person name="Alfaro M."/>
            <person name="Ramirez L."/>
            <person name="Pisabarro A.G."/>
            <person name="Kuo A."/>
            <person name="Tritt A."/>
            <person name="Lipzen A."/>
            <person name="He G."/>
            <person name="Yan M."/>
            <person name="Ng V."/>
            <person name="Cullen D."/>
            <person name="Martin F."/>
            <person name="Rosso M.-N."/>
            <person name="Henrissat B."/>
            <person name="Hibbett D."/>
            <person name="Martinez A.T."/>
            <person name="Grigoriev I.V."/>
        </authorList>
    </citation>
    <scope>NUCLEOTIDE SEQUENCE</scope>
    <source>
        <strain evidence="1">CIRM-BRFM 674</strain>
    </source>
</reference>
<sequence>MIDWSLVRPGQKLWLISRVVIARFGRHVTVEDVRAAGMVPHIVTCAPKSNEYSDRLEERNHIISISVDGKPGVSIAQLISVKGNESEPAFLDGGSDAVFEKFGWRTTQLKFDWPGLTQRPQGIEEDVPVMTRSKFAYLAASSIEAAVRRVTYHPKFQTINDATKQWDLRCLDLNKVQLLSLNYYKKV</sequence>
<organism evidence="1 2">
    <name type="scientific">Pholiota conissans</name>
    <dbReference type="NCBI Taxonomy" id="109636"/>
    <lineage>
        <taxon>Eukaryota</taxon>
        <taxon>Fungi</taxon>
        <taxon>Dikarya</taxon>
        <taxon>Basidiomycota</taxon>
        <taxon>Agaricomycotina</taxon>
        <taxon>Agaricomycetes</taxon>
        <taxon>Agaricomycetidae</taxon>
        <taxon>Agaricales</taxon>
        <taxon>Agaricineae</taxon>
        <taxon>Strophariaceae</taxon>
        <taxon>Pholiota</taxon>
    </lineage>
</organism>
<dbReference type="EMBL" id="MU155180">
    <property type="protein sequence ID" value="KAF9481309.1"/>
    <property type="molecule type" value="Genomic_DNA"/>
</dbReference>